<dbReference type="GO" id="GO:0051026">
    <property type="term" value="P:chiasma assembly"/>
    <property type="evidence" value="ECO:0007669"/>
    <property type="project" value="TreeGrafter"/>
</dbReference>
<feature type="domain" description="DNA mismatch repair protein MutS core" evidence="3">
    <location>
        <begin position="184"/>
        <end position="355"/>
    </location>
</feature>
<evidence type="ECO:0000256" key="2">
    <source>
        <dbReference type="SAM" id="MobiDB-lite"/>
    </source>
</evidence>
<dbReference type="GO" id="GO:0006298">
    <property type="term" value="P:mismatch repair"/>
    <property type="evidence" value="ECO:0007669"/>
    <property type="project" value="InterPro"/>
</dbReference>
<dbReference type="Proteomes" id="UP001206595">
    <property type="component" value="Unassembled WGS sequence"/>
</dbReference>
<evidence type="ECO:0000313" key="5">
    <source>
        <dbReference type="Proteomes" id="UP001206595"/>
    </source>
</evidence>
<dbReference type="InterPro" id="IPR045076">
    <property type="entry name" value="MutS"/>
</dbReference>
<accession>A0AAD5HBY7</accession>
<name>A0AAD5HBY7_UMBRA</name>
<dbReference type="Pfam" id="PF05192">
    <property type="entry name" value="MutS_III"/>
    <property type="match status" value="1"/>
</dbReference>
<reference evidence="4" key="2">
    <citation type="journal article" date="2022" name="Proc. Natl. Acad. Sci. U.S.A.">
        <title>Diploid-dominant life cycles characterize the early evolution of Fungi.</title>
        <authorList>
            <person name="Amses K.R."/>
            <person name="Simmons D.R."/>
            <person name="Longcore J.E."/>
            <person name="Mondo S.J."/>
            <person name="Seto K."/>
            <person name="Jeronimo G.H."/>
            <person name="Bonds A.E."/>
            <person name="Quandt C.A."/>
            <person name="Davis W.J."/>
            <person name="Chang Y."/>
            <person name="Federici B.A."/>
            <person name="Kuo A."/>
            <person name="LaButti K."/>
            <person name="Pangilinan J."/>
            <person name="Andreopoulos W."/>
            <person name="Tritt A."/>
            <person name="Riley R."/>
            <person name="Hundley H."/>
            <person name="Johnson J."/>
            <person name="Lipzen A."/>
            <person name="Barry K."/>
            <person name="Lang B.F."/>
            <person name="Cuomo C.A."/>
            <person name="Buchler N.E."/>
            <person name="Grigoriev I.V."/>
            <person name="Spatafora J.W."/>
            <person name="Stajich J.E."/>
            <person name="James T.Y."/>
        </authorList>
    </citation>
    <scope>NUCLEOTIDE SEQUENCE</scope>
    <source>
        <strain evidence="4">AG</strain>
    </source>
</reference>
<protein>
    <recommendedName>
        <fullName evidence="3">DNA mismatch repair protein MutS core domain-containing protein</fullName>
    </recommendedName>
</protein>
<dbReference type="InterPro" id="IPR036187">
    <property type="entry name" value="DNA_mismatch_repair_MutS_sf"/>
</dbReference>
<dbReference type="GO" id="GO:0140664">
    <property type="term" value="F:ATP-dependent DNA damage sensor activity"/>
    <property type="evidence" value="ECO:0007669"/>
    <property type="project" value="InterPro"/>
</dbReference>
<dbReference type="GO" id="GO:0005524">
    <property type="term" value="F:ATP binding"/>
    <property type="evidence" value="ECO:0007669"/>
    <property type="project" value="InterPro"/>
</dbReference>
<dbReference type="Gene3D" id="1.10.1420.10">
    <property type="match status" value="1"/>
</dbReference>
<evidence type="ECO:0000259" key="3">
    <source>
        <dbReference type="Pfam" id="PF05192"/>
    </source>
</evidence>
<dbReference type="PANTHER" id="PTHR11361">
    <property type="entry name" value="DNA MISMATCH REPAIR PROTEIN MUTS FAMILY MEMBER"/>
    <property type="match status" value="1"/>
</dbReference>
<reference evidence="4" key="1">
    <citation type="submission" date="2021-06" db="EMBL/GenBank/DDBJ databases">
        <authorList>
            <consortium name="DOE Joint Genome Institute"/>
            <person name="Mondo S.J."/>
            <person name="Amses K.R."/>
            <person name="Simmons D.R."/>
            <person name="Longcore J.E."/>
            <person name="Seto K."/>
            <person name="Alves G.H."/>
            <person name="Bonds A.E."/>
            <person name="Quandt C.A."/>
            <person name="Davis W.J."/>
            <person name="Chang Y."/>
            <person name="Letcher P.M."/>
            <person name="Powell M.J."/>
            <person name="Kuo A."/>
            <person name="Labutti K."/>
            <person name="Pangilinan J."/>
            <person name="Andreopoulos W."/>
            <person name="Tritt A."/>
            <person name="Riley R."/>
            <person name="Hundley H."/>
            <person name="Johnson J."/>
            <person name="Lipzen A."/>
            <person name="Barry K."/>
            <person name="Berbee M.L."/>
            <person name="Buchler N.E."/>
            <person name="Grigoriev I.V."/>
            <person name="Spatafora J.W."/>
            <person name="Stajich J.E."/>
            <person name="James T.Y."/>
        </authorList>
    </citation>
    <scope>NUCLEOTIDE SEQUENCE</scope>
    <source>
        <strain evidence="4">AG</strain>
    </source>
</reference>
<gene>
    <name evidence="4" type="ORF">K450DRAFT_274164</name>
</gene>
<sequence>MNYTRYTSDESHVMTAHDPTSDHTISPNEAEGVIYALHIARNAIGAVFYDGGSRTLSIMEDVPQTELKSDIEQCYQVKELPSRYFCIAKGKVAMEDLVASHHQEGMRQNTLGAIPVEEGQSLACTNAILSYIRQRSDPDATDPYLYNQTLPLVLEIFSMKNIMKISNGVLQRDSHPSVHQPKVRGGFSLFGIMNYTLTAMGAKKLRQWFCLPTYDIDILEERQNAVAYFIEAENLLIRDQFRACLKLMNNVEFTVGRMKTSSNLSDWRHLLRFAIGAKKLHYLAQNVTVDLEVVRKITSAIDLRVLEATAISIENTIDFTNSQKEGTIVIRSGIDDWLDETKKAYWELGDLLVCIPASQRQVAEEINSTVPSFIADVLDVVYLPQLGYLITLPKKIDPSSLHSDEFQFQFSAEDTNYYKNSNTRGDVLSMLLSLP</sequence>
<evidence type="ECO:0000256" key="1">
    <source>
        <dbReference type="ARBA" id="ARBA00006271"/>
    </source>
</evidence>
<organism evidence="4 5">
    <name type="scientific">Umbelopsis ramanniana AG</name>
    <dbReference type="NCBI Taxonomy" id="1314678"/>
    <lineage>
        <taxon>Eukaryota</taxon>
        <taxon>Fungi</taxon>
        <taxon>Fungi incertae sedis</taxon>
        <taxon>Mucoromycota</taxon>
        <taxon>Mucoromycotina</taxon>
        <taxon>Umbelopsidomycetes</taxon>
        <taxon>Umbelopsidales</taxon>
        <taxon>Umbelopsidaceae</taxon>
        <taxon>Umbelopsis</taxon>
    </lineage>
</organism>
<dbReference type="EMBL" id="MU620946">
    <property type="protein sequence ID" value="KAI8576991.1"/>
    <property type="molecule type" value="Genomic_DNA"/>
</dbReference>
<dbReference type="InterPro" id="IPR007696">
    <property type="entry name" value="DNA_mismatch_repair_MutS_core"/>
</dbReference>
<dbReference type="PANTHER" id="PTHR11361:SF20">
    <property type="entry name" value="MUTS PROTEIN HOMOLOG 5"/>
    <property type="match status" value="1"/>
</dbReference>
<dbReference type="GO" id="GO:0030983">
    <property type="term" value="F:mismatched DNA binding"/>
    <property type="evidence" value="ECO:0007669"/>
    <property type="project" value="InterPro"/>
</dbReference>
<dbReference type="SUPFAM" id="SSF48334">
    <property type="entry name" value="DNA repair protein MutS, domain III"/>
    <property type="match status" value="1"/>
</dbReference>
<dbReference type="GO" id="GO:0005634">
    <property type="term" value="C:nucleus"/>
    <property type="evidence" value="ECO:0007669"/>
    <property type="project" value="TreeGrafter"/>
</dbReference>
<evidence type="ECO:0000313" key="4">
    <source>
        <dbReference type="EMBL" id="KAI8576991.1"/>
    </source>
</evidence>
<proteinExistence type="inferred from homology"/>
<dbReference type="RefSeq" id="XP_051441995.1">
    <property type="nucleotide sequence ID" value="XM_051593104.1"/>
</dbReference>
<feature type="region of interest" description="Disordered" evidence="2">
    <location>
        <begin position="1"/>
        <end position="24"/>
    </location>
</feature>
<keyword evidence="5" id="KW-1185">Reference proteome</keyword>
<comment type="similarity">
    <text evidence="1">Belongs to the DNA mismatch repair MutS family.</text>
</comment>
<comment type="caution">
    <text evidence="4">The sequence shown here is derived from an EMBL/GenBank/DDBJ whole genome shotgun (WGS) entry which is preliminary data.</text>
</comment>
<dbReference type="GeneID" id="75918446"/>
<dbReference type="AlphaFoldDB" id="A0AAD5HBY7"/>